<dbReference type="InterPro" id="IPR000160">
    <property type="entry name" value="GGDEF_dom"/>
</dbReference>
<protein>
    <recommendedName>
        <fullName evidence="1">diguanylate cyclase</fullName>
        <ecNumber evidence="1">2.7.7.65</ecNumber>
    </recommendedName>
</protein>
<keyword evidence="5" id="KW-0808">Transferase</keyword>
<dbReference type="AlphaFoldDB" id="A0A445N216"/>
<feature type="coiled-coil region" evidence="3">
    <location>
        <begin position="145"/>
        <end position="197"/>
    </location>
</feature>
<dbReference type="FunFam" id="3.30.70.270:FF:000001">
    <property type="entry name" value="Diguanylate cyclase domain protein"/>
    <property type="match status" value="1"/>
</dbReference>
<dbReference type="GO" id="GO:0043709">
    <property type="term" value="P:cell adhesion involved in single-species biofilm formation"/>
    <property type="evidence" value="ECO:0007669"/>
    <property type="project" value="TreeGrafter"/>
</dbReference>
<dbReference type="Gene3D" id="3.30.70.270">
    <property type="match status" value="1"/>
</dbReference>
<dbReference type="PANTHER" id="PTHR45138">
    <property type="entry name" value="REGULATORY COMPONENTS OF SENSORY TRANSDUCTION SYSTEM"/>
    <property type="match status" value="1"/>
</dbReference>
<dbReference type="PROSITE" id="PS50887">
    <property type="entry name" value="GGDEF"/>
    <property type="match status" value="1"/>
</dbReference>
<comment type="catalytic activity">
    <reaction evidence="2">
        <text>2 GTP = 3',3'-c-di-GMP + 2 diphosphate</text>
        <dbReference type="Rhea" id="RHEA:24898"/>
        <dbReference type="ChEBI" id="CHEBI:33019"/>
        <dbReference type="ChEBI" id="CHEBI:37565"/>
        <dbReference type="ChEBI" id="CHEBI:58805"/>
        <dbReference type="EC" id="2.7.7.65"/>
    </reaction>
</comment>
<reference evidence="5" key="1">
    <citation type="submission" date="2018-01" db="EMBL/GenBank/DDBJ databases">
        <authorList>
            <person name="Regsiter A."/>
            <person name="William W."/>
        </authorList>
    </citation>
    <scope>NUCLEOTIDE SEQUENCE</scope>
    <source>
        <strain evidence="5">TRIP AH-1</strain>
    </source>
</reference>
<dbReference type="Pfam" id="PF00990">
    <property type="entry name" value="GGDEF"/>
    <property type="match status" value="1"/>
</dbReference>
<dbReference type="InterPro" id="IPR029787">
    <property type="entry name" value="Nucleotide_cyclase"/>
</dbReference>
<dbReference type="SMART" id="SM00267">
    <property type="entry name" value="GGDEF"/>
    <property type="match status" value="1"/>
</dbReference>
<dbReference type="EC" id="2.7.7.65" evidence="1"/>
<evidence type="ECO:0000256" key="1">
    <source>
        <dbReference type="ARBA" id="ARBA00012528"/>
    </source>
</evidence>
<feature type="domain" description="GGDEF" evidence="4">
    <location>
        <begin position="228"/>
        <end position="364"/>
    </location>
</feature>
<accession>A0A445N216</accession>
<gene>
    <name evidence="5" type="ORF">PITCH_A720071</name>
</gene>
<evidence type="ECO:0000256" key="2">
    <source>
        <dbReference type="ARBA" id="ARBA00034247"/>
    </source>
</evidence>
<keyword evidence="5" id="KW-0548">Nucleotidyltransferase</keyword>
<dbReference type="InterPro" id="IPR050469">
    <property type="entry name" value="Diguanylate_Cyclase"/>
</dbReference>
<dbReference type="GO" id="GO:1902201">
    <property type="term" value="P:negative regulation of bacterial-type flagellum-dependent cell motility"/>
    <property type="evidence" value="ECO:0007669"/>
    <property type="project" value="TreeGrafter"/>
</dbReference>
<proteinExistence type="predicted"/>
<evidence type="ECO:0000259" key="4">
    <source>
        <dbReference type="PROSITE" id="PS50887"/>
    </source>
</evidence>
<organism evidence="5">
    <name type="scientific">uncultured Desulfobacterium sp</name>
    <dbReference type="NCBI Taxonomy" id="201089"/>
    <lineage>
        <taxon>Bacteria</taxon>
        <taxon>Pseudomonadati</taxon>
        <taxon>Thermodesulfobacteriota</taxon>
        <taxon>Desulfobacteria</taxon>
        <taxon>Desulfobacterales</taxon>
        <taxon>Desulfobacteriaceae</taxon>
        <taxon>Desulfobacterium</taxon>
        <taxon>environmental samples</taxon>
    </lineage>
</organism>
<keyword evidence="3" id="KW-0175">Coiled coil</keyword>
<dbReference type="EMBL" id="OJIN01000217">
    <property type="protein sequence ID" value="SPD75731.1"/>
    <property type="molecule type" value="Genomic_DNA"/>
</dbReference>
<evidence type="ECO:0000256" key="3">
    <source>
        <dbReference type="SAM" id="Coils"/>
    </source>
</evidence>
<dbReference type="GO" id="GO:0052621">
    <property type="term" value="F:diguanylate cyclase activity"/>
    <property type="evidence" value="ECO:0007669"/>
    <property type="project" value="UniProtKB-EC"/>
</dbReference>
<name>A0A445N216_9BACT</name>
<dbReference type="PANTHER" id="PTHR45138:SF9">
    <property type="entry name" value="DIGUANYLATE CYCLASE DGCM-RELATED"/>
    <property type="match status" value="1"/>
</dbReference>
<dbReference type="SUPFAM" id="SSF55073">
    <property type="entry name" value="Nucleotide cyclase"/>
    <property type="match status" value="1"/>
</dbReference>
<dbReference type="GO" id="GO:0005886">
    <property type="term" value="C:plasma membrane"/>
    <property type="evidence" value="ECO:0007669"/>
    <property type="project" value="TreeGrafter"/>
</dbReference>
<dbReference type="NCBIfam" id="TIGR00254">
    <property type="entry name" value="GGDEF"/>
    <property type="match status" value="1"/>
</dbReference>
<evidence type="ECO:0000313" key="5">
    <source>
        <dbReference type="EMBL" id="SPD75731.1"/>
    </source>
</evidence>
<dbReference type="CDD" id="cd01949">
    <property type="entry name" value="GGDEF"/>
    <property type="match status" value="1"/>
</dbReference>
<sequence>MAAHVDEKEIKESVKMELSRALEECKNRLEFFQTAFNALNILIKEFSLDLREINADGFMDELDRLAKKILSDEKAKKLPAHFEKQKKLIFSYIERLKKYLYDRENELKDIIDLLTKAMATLDTDNQVFNQEIYQQSERIEKITLLDDIKKVKSALQHEVARAREAVKNKQKSDSQRMEMLSRQVSSLNTELEKARLESQTDGLTGVYNRMAFDRYIKNLEEKNNITNAPFSLLLIDIDNFKQINDTYGHQIGDRVILALIQKCKEITRRDDHVSRLGGDEFAIIMEGASFRNASKKAKKLTKEIANTRYAVATGYDSFEVSFTISIGVSTFRKGDTVATITERADKALYAAKSAGKSRVVSEKELR</sequence>
<dbReference type="InterPro" id="IPR043128">
    <property type="entry name" value="Rev_trsase/Diguanyl_cyclase"/>
</dbReference>